<reference evidence="2" key="1">
    <citation type="submission" date="2018-05" db="EMBL/GenBank/DDBJ databases">
        <authorList>
            <person name="Lanie J.A."/>
            <person name="Ng W.-L."/>
            <person name="Kazmierczak K.M."/>
            <person name="Andrzejewski T.M."/>
            <person name="Davidsen T.M."/>
            <person name="Wayne K.J."/>
            <person name="Tettelin H."/>
            <person name="Glass J.I."/>
            <person name="Rusch D."/>
            <person name="Podicherti R."/>
            <person name="Tsui H.-C.T."/>
            <person name="Winkler M.E."/>
        </authorList>
    </citation>
    <scope>NUCLEOTIDE SEQUENCE</scope>
</reference>
<dbReference type="EMBL" id="UINC01016209">
    <property type="protein sequence ID" value="SVA67667.1"/>
    <property type="molecule type" value="Genomic_DNA"/>
</dbReference>
<dbReference type="SUPFAM" id="SSF56436">
    <property type="entry name" value="C-type lectin-like"/>
    <property type="match status" value="1"/>
</dbReference>
<dbReference type="PANTHER" id="PTHR23150:SF19">
    <property type="entry name" value="FORMYLGLYCINE-GENERATING ENZYME"/>
    <property type="match status" value="1"/>
</dbReference>
<dbReference type="InterPro" id="IPR042095">
    <property type="entry name" value="SUMF_sf"/>
</dbReference>
<dbReference type="InterPro" id="IPR016187">
    <property type="entry name" value="CTDL_fold"/>
</dbReference>
<organism evidence="2">
    <name type="scientific">marine metagenome</name>
    <dbReference type="NCBI Taxonomy" id="408172"/>
    <lineage>
        <taxon>unclassified sequences</taxon>
        <taxon>metagenomes</taxon>
        <taxon>ecological metagenomes</taxon>
    </lineage>
</organism>
<dbReference type="GO" id="GO:0120147">
    <property type="term" value="F:formylglycine-generating oxidase activity"/>
    <property type="evidence" value="ECO:0007669"/>
    <property type="project" value="TreeGrafter"/>
</dbReference>
<dbReference type="AlphaFoldDB" id="A0A381XTZ5"/>
<dbReference type="Gene3D" id="3.90.1580.10">
    <property type="entry name" value="paralog of FGE (formylglycine-generating enzyme)"/>
    <property type="match status" value="1"/>
</dbReference>
<dbReference type="Pfam" id="PF03781">
    <property type="entry name" value="FGE-sulfatase"/>
    <property type="match status" value="1"/>
</dbReference>
<dbReference type="PANTHER" id="PTHR23150">
    <property type="entry name" value="SULFATASE MODIFYING FACTOR 1, 2"/>
    <property type="match status" value="1"/>
</dbReference>
<name>A0A381XTZ5_9ZZZZ</name>
<protein>
    <recommendedName>
        <fullName evidence="1">Sulfatase-modifying factor enzyme-like domain-containing protein</fullName>
    </recommendedName>
</protein>
<dbReference type="InterPro" id="IPR005532">
    <property type="entry name" value="SUMF_dom"/>
</dbReference>
<evidence type="ECO:0000313" key="2">
    <source>
        <dbReference type="EMBL" id="SVA67667.1"/>
    </source>
</evidence>
<sequence length="298" mass="33384">MMRKLSWMLLVLLVLVGCGNEVTDEEGQALKVLVKDEVFANAGLEVVANAGLEKRKRGIVWKKDGKEMVLIPAGSFEMGDSKNELEDWMKTARPVHTVELDAFYMDVHEVTVGQFREFVEDSGYDYQENWANVAKYSPGDGYPMVYVTWNDATAYAKWAGKRLSTEAEWEYAARGGLVGKRYPWGDEITHDNANYEGIGGRDQWIQSSPVGSFEANGYGLYDMTGNAMEWCQDRYGENYYSSSPAKNPSGPGTGSYRVLRGGIRDSHTLNLRVAVRYDLLPNSKCYLSGFRCVSGSDF</sequence>
<gene>
    <name evidence="2" type="ORF">METZ01_LOCUS120521</name>
</gene>
<feature type="domain" description="Sulfatase-modifying factor enzyme-like" evidence="1">
    <location>
        <begin position="66"/>
        <end position="293"/>
    </location>
</feature>
<proteinExistence type="predicted"/>
<accession>A0A381XTZ5</accession>
<evidence type="ECO:0000259" key="1">
    <source>
        <dbReference type="Pfam" id="PF03781"/>
    </source>
</evidence>
<dbReference type="PROSITE" id="PS51257">
    <property type="entry name" value="PROKAR_LIPOPROTEIN"/>
    <property type="match status" value="1"/>
</dbReference>
<dbReference type="InterPro" id="IPR051043">
    <property type="entry name" value="Sulfatase_Mod_Factor_Kinase"/>
</dbReference>